<dbReference type="InterPro" id="IPR014710">
    <property type="entry name" value="RmlC-like_jellyroll"/>
</dbReference>
<dbReference type="InterPro" id="IPR013096">
    <property type="entry name" value="Cupin_2"/>
</dbReference>
<keyword evidence="1" id="KW-0238">DNA-binding</keyword>
<dbReference type="InterPro" id="IPR050807">
    <property type="entry name" value="TransReg_Diox_bact_type"/>
</dbReference>
<dbReference type="SUPFAM" id="SSF47413">
    <property type="entry name" value="lambda repressor-like DNA-binding domains"/>
    <property type="match status" value="1"/>
</dbReference>
<dbReference type="AlphaFoldDB" id="A0A7H0SKY3"/>
<dbReference type="InterPro" id="IPR011051">
    <property type="entry name" value="RmlC_Cupin_sf"/>
</dbReference>
<dbReference type="EMBL" id="CP046884">
    <property type="protein sequence ID" value="QNQ89208.1"/>
    <property type="molecule type" value="Genomic_DNA"/>
</dbReference>
<feature type="compositionally biased region" description="Polar residues" evidence="2">
    <location>
        <begin position="1"/>
        <end position="13"/>
    </location>
</feature>
<evidence type="ECO:0000313" key="5">
    <source>
        <dbReference type="Proteomes" id="UP000516320"/>
    </source>
</evidence>
<dbReference type="InterPro" id="IPR010982">
    <property type="entry name" value="Lambda_DNA-bd_dom_sf"/>
</dbReference>
<sequence>MSNNSNATNQTDSEPLEAEAEKLIGPKIKEIRKNRRMSLRDLGKIAGVSAGHISQIERGLASPSVGLLYKLAEVLDIPIDAIFGRDNISGDSVTNNNLTNINSNNVSLVRKVNRKSLTMSGGVVWELLTQQPEQSYSFRQITFPPGTSSTENGEYMRHTGQEFGIVIEGQLEVSIEFEQYILAEGDSLAFDSQLPHKFTNLSKTDIARIIWVHIKR</sequence>
<protein>
    <submittedName>
        <fullName evidence="4">Cupin domain-containing protein</fullName>
    </submittedName>
</protein>
<evidence type="ECO:0000313" key="4">
    <source>
        <dbReference type="EMBL" id="QNQ89208.1"/>
    </source>
</evidence>
<keyword evidence="5" id="KW-1185">Reference proteome</keyword>
<dbReference type="InterPro" id="IPR001387">
    <property type="entry name" value="Cro/C1-type_HTH"/>
</dbReference>
<dbReference type="CDD" id="cd02209">
    <property type="entry name" value="cupin_XRE_C"/>
    <property type="match status" value="1"/>
</dbReference>
<dbReference type="GO" id="GO:0003700">
    <property type="term" value="F:DNA-binding transcription factor activity"/>
    <property type="evidence" value="ECO:0007669"/>
    <property type="project" value="TreeGrafter"/>
</dbReference>
<evidence type="ECO:0000256" key="2">
    <source>
        <dbReference type="SAM" id="MobiDB-lite"/>
    </source>
</evidence>
<dbReference type="Proteomes" id="UP000516320">
    <property type="component" value="Chromosome"/>
</dbReference>
<dbReference type="Pfam" id="PF01381">
    <property type="entry name" value="HTH_3"/>
    <property type="match status" value="1"/>
</dbReference>
<proteinExistence type="predicted"/>
<feature type="region of interest" description="Disordered" evidence="2">
    <location>
        <begin position="1"/>
        <end position="20"/>
    </location>
</feature>
<accession>A0A7H0SKY3</accession>
<dbReference type="Gene3D" id="1.10.260.40">
    <property type="entry name" value="lambda repressor-like DNA-binding domains"/>
    <property type="match status" value="1"/>
</dbReference>
<dbReference type="PANTHER" id="PTHR46797:SF2">
    <property type="entry name" value="TRANSCRIPTIONAL REGULATOR"/>
    <property type="match status" value="1"/>
</dbReference>
<dbReference type="PANTHER" id="PTHR46797">
    <property type="entry name" value="HTH-TYPE TRANSCRIPTIONAL REGULATOR"/>
    <property type="match status" value="1"/>
</dbReference>
<dbReference type="PROSITE" id="PS50943">
    <property type="entry name" value="HTH_CROC1"/>
    <property type="match status" value="1"/>
</dbReference>
<reference evidence="4 5" key="1">
    <citation type="submission" date="2019-12" db="EMBL/GenBank/DDBJ databases">
        <title>Corynebacterium sp. nov., isolated from feces of the Anser Albifrons in China.</title>
        <authorList>
            <person name="Liu Q."/>
        </authorList>
    </citation>
    <scope>NUCLEOTIDE SEQUENCE [LARGE SCALE GENOMIC DNA]</scope>
    <source>
        <strain evidence="4 5">4H37-19</strain>
    </source>
</reference>
<gene>
    <name evidence="4" type="ORF">GP475_00095</name>
</gene>
<dbReference type="Gene3D" id="2.60.120.10">
    <property type="entry name" value="Jelly Rolls"/>
    <property type="match status" value="1"/>
</dbReference>
<dbReference type="SUPFAM" id="SSF51182">
    <property type="entry name" value="RmlC-like cupins"/>
    <property type="match status" value="1"/>
</dbReference>
<dbReference type="RefSeq" id="WP_187974663.1">
    <property type="nucleotide sequence ID" value="NZ_CP046884.1"/>
</dbReference>
<dbReference type="KEGG" id="cpoy:GP475_00095"/>
<dbReference type="GO" id="GO:0005829">
    <property type="term" value="C:cytosol"/>
    <property type="evidence" value="ECO:0007669"/>
    <property type="project" value="TreeGrafter"/>
</dbReference>
<dbReference type="SMART" id="SM00530">
    <property type="entry name" value="HTH_XRE"/>
    <property type="match status" value="1"/>
</dbReference>
<dbReference type="Pfam" id="PF07883">
    <property type="entry name" value="Cupin_2"/>
    <property type="match status" value="1"/>
</dbReference>
<feature type="domain" description="HTH cro/C1-type" evidence="3">
    <location>
        <begin position="28"/>
        <end position="82"/>
    </location>
</feature>
<evidence type="ECO:0000259" key="3">
    <source>
        <dbReference type="PROSITE" id="PS50943"/>
    </source>
</evidence>
<organism evidence="4 5">
    <name type="scientific">Corynebacterium poyangense</name>
    <dbReference type="NCBI Taxonomy" id="2684405"/>
    <lineage>
        <taxon>Bacteria</taxon>
        <taxon>Bacillati</taxon>
        <taxon>Actinomycetota</taxon>
        <taxon>Actinomycetes</taxon>
        <taxon>Mycobacteriales</taxon>
        <taxon>Corynebacteriaceae</taxon>
        <taxon>Corynebacterium</taxon>
    </lineage>
</organism>
<evidence type="ECO:0000256" key="1">
    <source>
        <dbReference type="ARBA" id="ARBA00023125"/>
    </source>
</evidence>
<dbReference type="GO" id="GO:0003677">
    <property type="term" value="F:DNA binding"/>
    <property type="evidence" value="ECO:0007669"/>
    <property type="project" value="UniProtKB-KW"/>
</dbReference>
<name>A0A7H0SKY3_9CORY</name>
<dbReference type="CDD" id="cd00093">
    <property type="entry name" value="HTH_XRE"/>
    <property type="match status" value="1"/>
</dbReference>